<evidence type="ECO:0000256" key="3">
    <source>
        <dbReference type="ARBA" id="ARBA00022630"/>
    </source>
</evidence>
<comment type="subcellular location">
    <subcellularLocation>
        <location evidence="1">Mitochondrion inner membrane</location>
        <topology evidence="1">Peripheral membrane protein</topology>
        <orientation evidence="1">Intermembrane side</orientation>
    </subcellularLocation>
</comment>
<keyword evidence="4" id="KW-0274">FAD</keyword>
<sequence length="669" mass="74726">MLPSTRTTLLRASHQTPLGGSPFRAHLVRSTPASASRSATRSIVIARSSLPVSPLSSRTLFSSSKAHPPDWKPLYRRRPILFTCIALPTTLIVSVVVIGAGLLAYDASTYQAKHIKNVNVDPLALSPHRGGKKDLKIAEVLIDDTDDEKHAKSFKKQRMVIVGGGWGSVGILKHLDPDQWHVTVVAPENYFLFHPLLPSATVGTVEVRSLVEPLRKIIARVSGHYLQAKAVDVDFSERLLEVQGHGQENFYVPYDRLIIACGSVNSTHGVPGLEHCHQLKTVPDAQKIRRRVMDNLEKACLPETEQEERERLLSFVVCGGGPTGVEFASELFDMINEDVLSFMPKILRDQVSVHIIQSRDHILNTYAETISQFAEAKFSRDEIDTILNARVKEVKPDRVIYTTKGPDGKLSEHSVKSGFTLWSTGIAMNPFTERVASLLPNQYHKHALEVDSHLRVIGAPLGTVYALGDCATIETRLVDHLLEMVERCDEDHDGNINDAEFKKMIKMVNRKFPTAQIHVDKIQDIFNKYARSDKTLGMNELAEMFINISQKMTNLPATAQVANQQGVYLGKKFSKIAKVGHEAATINGVYDDPDDLLYQPFKYRNLGSLAYVGNSAVFDVNGYNFAGGLVAMYLWRSVYWSEQVSTRTRVLLMLDWIKRGIFGRDLSKF</sequence>
<accession>U5H848</accession>
<name>U5H848_USTV1</name>
<dbReference type="SUPFAM" id="SSF47473">
    <property type="entry name" value="EF-hand"/>
    <property type="match status" value="1"/>
</dbReference>
<dbReference type="OMA" id="HVDVLTN"/>
<keyword evidence="6" id="KW-0809">Transit peptide</keyword>
<dbReference type="PROSITE" id="PS50222">
    <property type="entry name" value="EF_HAND_2"/>
    <property type="match status" value="1"/>
</dbReference>
<keyword evidence="5" id="KW-0106">Calcium</keyword>
<dbReference type="OrthoDB" id="5376590at2759"/>
<keyword evidence="8" id="KW-0520">NAD</keyword>
<gene>
    <name evidence="12" type="ORF">MVLG_03415</name>
</gene>
<feature type="transmembrane region" description="Helical" evidence="10">
    <location>
        <begin position="80"/>
        <end position="105"/>
    </location>
</feature>
<dbReference type="Proteomes" id="UP000017200">
    <property type="component" value="Unassembled WGS sequence"/>
</dbReference>
<keyword evidence="10" id="KW-1133">Transmembrane helix</keyword>
<evidence type="ECO:0000313" key="12">
    <source>
        <dbReference type="EMBL" id="KDE06256.1"/>
    </source>
</evidence>
<keyword evidence="14" id="KW-1185">Reference proteome</keyword>
<keyword evidence="10" id="KW-0812">Transmembrane</keyword>
<reference evidence="12 14" key="3">
    <citation type="journal article" date="2015" name="BMC Genomics">
        <title>Sex and parasites: genomic and transcriptomic analysis of Microbotryum lychnidis-dioicae, the biotrophic and plant-castrating anther smut fungus.</title>
        <authorList>
            <person name="Perlin M.H."/>
            <person name="Amselem J."/>
            <person name="Fontanillas E."/>
            <person name="Toh S.S."/>
            <person name="Chen Z."/>
            <person name="Goldberg J."/>
            <person name="Duplessis S."/>
            <person name="Henrissat B."/>
            <person name="Young S."/>
            <person name="Zeng Q."/>
            <person name="Aguileta G."/>
            <person name="Petit E."/>
            <person name="Badouin H."/>
            <person name="Andrews J."/>
            <person name="Razeeq D."/>
            <person name="Gabaldon T."/>
            <person name="Quesneville H."/>
            <person name="Giraud T."/>
            <person name="Hood M.E."/>
            <person name="Schultz D.J."/>
            <person name="Cuomo C.A."/>
        </authorList>
    </citation>
    <scope>NUCLEOTIDE SEQUENCE [LARGE SCALE GENOMIC DNA]</scope>
    <source>
        <strain evidence="14">p1A1 Lamole</strain>
        <strain evidence="12">P1A1 Lamole</strain>
    </source>
</reference>
<evidence type="ECO:0000256" key="8">
    <source>
        <dbReference type="ARBA" id="ARBA00023027"/>
    </source>
</evidence>
<reference evidence="12" key="2">
    <citation type="submission" date="2010-11" db="EMBL/GenBank/DDBJ databases">
        <authorList>
            <consortium name="The Broad Institute Genome Sequencing Platform"/>
            <person name="Earl A."/>
            <person name="Ward D."/>
            <person name="Feldgarden M."/>
            <person name="Gevers D."/>
            <person name="Butler R."/>
            <person name="Young S.K."/>
            <person name="Zeng Q."/>
            <person name="Gargeya S."/>
            <person name="Fitzgerald M."/>
            <person name="Haas B."/>
            <person name="Abouelleil A."/>
            <person name="Alvarado L."/>
            <person name="Arachchi H.M."/>
            <person name="Berlin A."/>
            <person name="Brown A."/>
            <person name="Chapman S.B."/>
            <person name="Chen Z."/>
            <person name="Dunbar C."/>
            <person name="Freedman E."/>
            <person name="Gearin G."/>
            <person name="Gellesch M."/>
            <person name="Goldberg J."/>
            <person name="Griggs A."/>
            <person name="Gujja S."/>
            <person name="Heilman E."/>
            <person name="Heiman D."/>
            <person name="Howarth C."/>
            <person name="Larson L."/>
            <person name="Lui A."/>
            <person name="MacDonald P.J.P."/>
            <person name="Mehta T."/>
            <person name="Montmayeur A."/>
            <person name="Murphy C."/>
            <person name="Neiman D."/>
            <person name="Pearson M."/>
            <person name="Priest M."/>
            <person name="Roberts A."/>
            <person name="Saif S."/>
            <person name="Shea T."/>
            <person name="Shenoy N."/>
            <person name="Sisk P."/>
            <person name="Stolte C."/>
            <person name="Sykes S."/>
            <person name="White J."/>
            <person name="Yandava C."/>
            <person name="Wortman J."/>
            <person name="Nusbaum C."/>
            <person name="Birren B."/>
        </authorList>
    </citation>
    <scope>NUCLEOTIDE SEQUENCE</scope>
    <source>
        <strain evidence="12">P1A1 Lamole</strain>
    </source>
</reference>
<evidence type="ECO:0000256" key="10">
    <source>
        <dbReference type="SAM" id="Phobius"/>
    </source>
</evidence>
<dbReference type="STRING" id="683840.U5H848"/>
<dbReference type="PROSITE" id="PS00018">
    <property type="entry name" value="EF_HAND_1"/>
    <property type="match status" value="1"/>
</dbReference>
<dbReference type="GO" id="GO:0005743">
    <property type="term" value="C:mitochondrial inner membrane"/>
    <property type="evidence" value="ECO:0007669"/>
    <property type="project" value="UniProtKB-SubCell"/>
</dbReference>
<organism evidence="12">
    <name type="scientific">Microbotryum lychnidis-dioicae (strain p1A1 Lamole / MvSl-1064)</name>
    <name type="common">Anther smut fungus</name>
    <dbReference type="NCBI Taxonomy" id="683840"/>
    <lineage>
        <taxon>Eukaryota</taxon>
        <taxon>Fungi</taxon>
        <taxon>Dikarya</taxon>
        <taxon>Basidiomycota</taxon>
        <taxon>Pucciniomycotina</taxon>
        <taxon>Microbotryomycetes</taxon>
        <taxon>Microbotryales</taxon>
        <taxon>Microbotryaceae</taxon>
        <taxon>Microbotryum</taxon>
    </lineage>
</organism>
<dbReference type="Pfam" id="PF07992">
    <property type="entry name" value="Pyr_redox_2"/>
    <property type="match status" value="1"/>
</dbReference>
<dbReference type="SUPFAM" id="SSF51905">
    <property type="entry name" value="FAD/NAD(P)-binding domain"/>
    <property type="match status" value="2"/>
</dbReference>
<evidence type="ECO:0000313" key="14">
    <source>
        <dbReference type="Proteomes" id="UP000017200"/>
    </source>
</evidence>
<feature type="compositionally biased region" description="Polar residues" evidence="9">
    <location>
        <begin position="1"/>
        <end position="18"/>
    </location>
</feature>
<dbReference type="AlphaFoldDB" id="U5H848"/>
<evidence type="ECO:0000256" key="4">
    <source>
        <dbReference type="ARBA" id="ARBA00022827"/>
    </source>
</evidence>
<evidence type="ECO:0000259" key="11">
    <source>
        <dbReference type="PROSITE" id="PS50222"/>
    </source>
</evidence>
<reference evidence="14" key="1">
    <citation type="submission" date="2010-11" db="EMBL/GenBank/DDBJ databases">
        <title>The genome sequence of Microbotryum violaceum strain p1A1 Lamole.</title>
        <authorList>
            <person name="Cuomo C."/>
            <person name="Perlin M."/>
            <person name="Young S.K."/>
            <person name="Zeng Q."/>
            <person name="Gargeya S."/>
            <person name="Alvarado L."/>
            <person name="Berlin A."/>
            <person name="Chapman S.B."/>
            <person name="Chen Z."/>
            <person name="Freedman E."/>
            <person name="Gellesch M."/>
            <person name="Goldberg J."/>
            <person name="Griggs A."/>
            <person name="Gujja S."/>
            <person name="Heilman E."/>
            <person name="Heiman D."/>
            <person name="Howarth C."/>
            <person name="Mehta T."/>
            <person name="Neiman D."/>
            <person name="Pearson M."/>
            <person name="Roberts A."/>
            <person name="Saif S."/>
            <person name="Shea T."/>
            <person name="Shenoy N."/>
            <person name="Sisk P."/>
            <person name="Stolte C."/>
            <person name="Sykes S."/>
            <person name="White J."/>
            <person name="Yandava C."/>
            <person name="Haas B."/>
            <person name="Nusbaum C."/>
            <person name="Birren B."/>
        </authorList>
    </citation>
    <scope>NUCLEOTIDE SEQUENCE [LARGE SCALE GENOMIC DNA]</scope>
    <source>
        <strain evidence="14">p1A1 Lamole</strain>
    </source>
</reference>
<dbReference type="GO" id="GO:0003954">
    <property type="term" value="F:NADH dehydrogenase activity"/>
    <property type="evidence" value="ECO:0007669"/>
    <property type="project" value="InterPro"/>
</dbReference>
<dbReference type="Gene3D" id="3.50.50.100">
    <property type="match status" value="2"/>
</dbReference>
<protein>
    <recommendedName>
        <fullName evidence="11">EF-hand domain-containing protein</fullName>
    </recommendedName>
</protein>
<evidence type="ECO:0000256" key="2">
    <source>
        <dbReference type="ARBA" id="ARBA00005272"/>
    </source>
</evidence>
<reference evidence="13" key="4">
    <citation type="submission" date="2015-06" db="UniProtKB">
        <authorList>
            <consortium name="EnsemblFungi"/>
        </authorList>
    </citation>
    <scope>IDENTIFICATION</scope>
</reference>
<dbReference type="InterPro" id="IPR002048">
    <property type="entry name" value="EF_hand_dom"/>
</dbReference>
<comment type="similarity">
    <text evidence="2">Belongs to the NADH dehydrogenase family.</text>
</comment>
<evidence type="ECO:0000256" key="6">
    <source>
        <dbReference type="ARBA" id="ARBA00022946"/>
    </source>
</evidence>
<dbReference type="PANTHER" id="PTHR43706:SF50">
    <property type="entry name" value="NADH DEHYDROGENASE (UBIQUINONE)-RELATED"/>
    <property type="match status" value="1"/>
</dbReference>
<evidence type="ECO:0000256" key="1">
    <source>
        <dbReference type="ARBA" id="ARBA00004137"/>
    </source>
</evidence>
<feature type="region of interest" description="Disordered" evidence="9">
    <location>
        <begin position="1"/>
        <end position="23"/>
    </location>
</feature>
<keyword evidence="10" id="KW-0472">Membrane</keyword>
<dbReference type="EMBL" id="GL541674">
    <property type="protein sequence ID" value="KDE06256.1"/>
    <property type="molecule type" value="Genomic_DNA"/>
</dbReference>
<feature type="domain" description="EF-hand" evidence="11">
    <location>
        <begin position="476"/>
        <end position="511"/>
    </location>
</feature>
<dbReference type="InterPro" id="IPR036188">
    <property type="entry name" value="FAD/NAD-bd_sf"/>
</dbReference>
<dbReference type="InterPro" id="IPR045024">
    <property type="entry name" value="NDH-2"/>
</dbReference>
<dbReference type="InterPro" id="IPR054585">
    <property type="entry name" value="NDH2-like_C"/>
</dbReference>
<dbReference type="PRINTS" id="PR00368">
    <property type="entry name" value="FADPNR"/>
</dbReference>
<dbReference type="GO" id="GO:0005509">
    <property type="term" value="F:calcium ion binding"/>
    <property type="evidence" value="ECO:0007669"/>
    <property type="project" value="InterPro"/>
</dbReference>
<dbReference type="InterPro" id="IPR023753">
    <property type="entry name" value="FAD/NAD-binding_dom"/>
</dbReference>
<dbReference type="HOGENOM" id="CLU_021377_1_1_1"/>
<keyword evidence="7" id="KW-0560">Oxidoreductase</keyword>
<dbReference type="PANTHER" id="PTHR43706">
    <property type="entry name" value="NADH DEHYDROGENASE"/>
    <property type="match status" value="1"/>
</dbReference>
<dbReference type="InParanoid" id="U5H848"/>
<dbReference type="InterPro" id="IPR018247">
    <property type="entry name" value="EF_Hand_1_Ca_BS"/>
</dbReference>
<evidence type="ECO:0000256" key="7">
    <source>
        <dbReference type="ARBA" id="ARBA00023002"/>
    </source>
</evidence>
<keyword evidence="3" id="KW-0285">Flavoprotein</keyword>
<evidence type="ECO:0000313" key="13">
    <source>
        <dbReference type="EnsemblFungi" id="MVLG_03415T0"/>
    </source>
</evidence>
<proteinExistence type="inferred from homology"/>
<dbReference type="EMBL" id="AEIJ01000328">
    <property type="status" value="NOT_ANNOTATED_CDS"/>
    <property type="molecule type" value="Genomic_DNA"/>
</dbReference>
<dbReference type="InterPro" id="IPR011992">
    <property type="entry name" value="EF-hand-dom_pair"/>
</dbReference>
<dbReference type="EnsemblFungi" id="MVLG_03415T0">
    <property type="protein sequence ID" value="MVLG_03415T0"/>
    <property type="gene ID" value="MVLG_03415"/>
</dbReference>
<evidence type="ECO:0000256" key="5">
    <source>
        <dbReference type="ARBA" id="ARBA00022837"/>
    </source>
</evidence>
<evidence type="ECO:0000256" key="9">
    <source>
        <dbReference type="SAM" id="MobiDB-lite"/>
    </source>
</evidence>
<dbReference type="Pfam" id="PF22366">
    <property type="entry name" value="NDH2_C"/>
    <property type="match status" value="1"/>
</dbReference>